<organism evidence="2">
    <name type="scientific">marine metagenome</name>
    <dbReference type="NCBI Taxonomy" id="408172"/>
    <lineage>
        <taxon>unclassified sequences</taxon>
        <taxon>metagenomes</taxon>
        <taxon>ecological metagenomes</taxon>
    </lineage>
</organism>
<dbReference type="InterPro" id="IPR029058">
    <property type="entry name" value="AB_hydrolase_fold"/>
</dbReference>
<dbReference type="InterPro" id="IPR050266">
    <property type="entry name" value="AB_hydrolase_sf"/>
</dbReference>
<evidence type="ECO:0000313" key="2">
    <source>
        <dbReference type="EMBL" id="SUZ56798.1"/>
    </source>
</evidence>
<reference evidence="2" key="1">
    <citation type="submission" date="2018-05" db="EMBL/GenBank/DDBJ databases">
        <authorList>
            <person name="Lanie J.A."/>
            <person name="Ng W.-L."/>
            <person name="Kazmierczak K.M."/>
            <person name="Andrzejewski T.M."/>
            <person name="Davidsen T.M."/>
            <person name="Wayne K.J."/>
            <person name="Tettelin H."/>
            <person name="Glass J.I."/>
            <person name="Rusch D."/>
            <person name="Podicherti R."/>
            <person name="Tsui H.-C.T."/>
            <person name="Winkler M.E."/>
        </authorList>
    </citation>
    <scope>NUCLEOTIDE SEQUENCE</scope>
</reference>
<accession>A0A381NSH0</accession>
<name>A0A381NSH0_9ZZZZ</name>
<dbReference type="PANTHER" id="PTHR43798">
    <property type="entry name" value="MONOACYLGLYCEROL LIPASE"/>
    <property type="match status" value="1"/>
</dbReference>
<dbReference type="InterPro" id="IPR000073">
    <property type="entry name" value="AB_hydrolase_1"/>
</dbReference>
<dbReference type="Gene3D" id="3.40.50.1820">
    <property type="entry name" value="alpha/beta hydrolase"/>
    <property type="match status" value="1"/>
</dbReference>
<dbReference type="GO" id="GO:0016020">
    <property type="term" value="C:membrane"/>
    <property type="evidence" value="ECO:0007669"/>
    <property type="project" value="TreeGrafter"/>
</dbReference>
<dbReference type="AlphaFoldDB" id="A0A381NSH0"/>
<evidence type="ECO:0000259" key="1">
    <source>
        <dbReference type="Pfam" id="PF00561"/>
    </source>
</evidence>
<dbReference type="GO" id="GO:0046464">
    <property type="term" value="P:acylglycerol catabolic process"/>
    <property type="evidence" value="ECO:0007669"/>
    <property type="project" value="TreeGrafter"/>
</dbReference>
<dbReference type="Pfam" id="PF00561">
    <property type="entry name" value="Abhydrolase_1"/>
    <property type="match status" value="1"/>
</dbReference>
<feature type="domain" description="AB hydrolase-1" evidence="1">
    <location>
        <begin position="72"/>
        <end position="161"/>
    </location>
</feature>
<proteinExistence type="predicted"/>
<dbReference type="GO" id="GO:0047372">
    <property type="term" value="F:monoacylglycerol lipase activity"/>
    <property type="evidence" value="ECO:0007669"/>
    <property type="project" value="TreeGrafter"/>
</dbReference>
<gene>
    <name evidence="2" type="ORF">METZ01_LOCUS9652</name>
</gene>
<dbReference type="EMBL" id="UINC01000523">
    <property type="protein sequence ID" value="SUZ56798.1"/>
    <property type="molecule type" value="Genomic_DNA"/>
</dbReference>
<dbReference type="PANTHER" id="PTHR43798:SF33">
    <property type="entry name" value="HYDROLASE, PUTATIVE (AFU_ORTHOLOGUE AFUA_2G14860)-RELATED"/>
    <property type="match status" value="1"/>
</dbReference>
<sequence>MNGRQLAGVVLSGASMIAVPASAQQTDFTFYSPLAEEWYQASQTFEWTSTTANNNGQRVQVSYRTFGSRSNPAIVMLHGYPTSSFDFRQMIEFLEDDYFIATLDFPGFGFSDKPQGDYSYMLADDAKLVDHYVREIVGLTSFSLFTHDRGVSVGLAFLGNYLDNQDREYEITYHFLSNSGMFLPLANLFPGQTVLLDPVRGPEATARNQARPRRTEGTPAQLANADIEAFNDGIGARLGVGKYLLERVANEYGWLENLPRSPIPVAYIWGLLDPVNPVRIANHVWATYLNDRPVESSLWYMPTAGHYPQRDEPEEMANIVRLALTGEVPSRDEEGAFLRTLGRRSSPASGIFVGHSDIEDMVFPGAVEYTPSGYIIPR</sequence>
<dbReference type="SUPFAM" id="SSF53474">
    <property type="entry name" value="alpha/beta-Hydrolases"/>
    <property type="match status" value="1"/>
</dbReference>
<protein>
    <recommendedName>
        <fullName evidence="1">AB hydrolase-1 domain-containing protein</fullName>
    </recommendedName>
</protein>